<protein>
    <recommendedName>
        <fullName evidence="1">Tc1-like transposase DDE domain-containing protein</fullName>
    </recommendedName>
</protein>
<dbReference type="InterPro" id="IPR036397">
    <property type="entry name" value="RNaseH_sf"/>
</dbReference>
<reference evidence="2 3" key="1">
    <citation type="journal article" date="2022" name="Allergy">
        <title>Genome assembly and annotation of Periplaneta americana reveal a comprehensive cockroach allergen profile.</title>
        <authorList>
            <person name="Wang L."/>
            <person name="Xiong Q."/>
            <person name="Saelim N."/>
            <person name="Wang L."/>
            <person name="Nong W."/>
            <person name="Wan A.T."/>
            <person name="Shi M."/>
            <person name="Liu X."/>
            <person name="Cao Q."/>
            <person name="Hui J.H.L."/>
            <person name="Sookrung N."/>
            <person name="Leung T.F."/>
            <person name="Tungtrongchitr A."/>
            <person name="Tsui S.K.W."/>
        </authorList>
    </citation>
    <scope>NUCLEOTIDE SEQUENCE [LARGE SCALE GENOMIC DNA]</scope>
    <source>
        <strain evidence="2">PWHHKU_190912</strain>
    </source>
</reference>
<organism evidence="2 3">
    <name type="scientific">Periplaneta americana</name>
    <name type="common">American cockroach</name>
    <name type="synonym">Blatta americana</name>
    <dbReference type="NCBI Taxonomy" id="6978"/>
    <lineage>
        <taxon>Eukaryota</taxon>
        <taxon>Metazoa</taxon>
        <taxon>Ecdysozoa</taxon>
        <taxon>Arthropoda</taxon>
        <taxon>Hexapoda</taxon>
        <taxon>Insecta</taxon>
        <taxon>Pterygota</taxon>
        <taxon>Neoptera</taxon>
        <taxon>Polyneoptera</taxon>
        <taxon>Dictyoptera</taxon>
        <taxon>Blattodea</taxon>
        <taxon>Blattoidea</taxon>
        <taxon>Blattidae</taxon>
        <taxon>Blattinae</taxon>
        <taxon>Periplaneta</taxon>
    </lineage>
</organism>
<dbReference type="EMBL" id="JAJSOF020000005">
    <property type="protein sequence ID" value="KAJ4448237.1"/>
    <property type="molecule type" value="Genomic_DNA"/>
</dbReference>
<evidence type="ECO:0000313" key="2">
    <source>
        <dbReference type="EMBL" id="KAJ4448237.1"/>
    </source>
</evidence>
<sequence length="185" mass="21484">MSKKVEEKIKNLKENNDYKSVFCMISYYSKSSTLKGEWIRSQKARVSYPEGNLIFQQDNHSAHTAINVQRLLEGRLEFELIPWPLKTPELKVVEHVWAELKMRRIDKYRDHPSQIQIAYGGLTSSPSIGKSVAEIIDPTIRFEQSKAQPMDVDKEKKEIYESTIPYFRNKYNVQSITVTDLLLGS</sequence>
<evidence type="ECO:0000313" key="3">
    <source>
        <dbReference type="Proteomes" id="UP001148838"/>
    </source>
</evidence>
<keyword evidence="3" id="KW-1185">Reference proteome</keyword>
<dbReference type="Pfam" id="PF13358">
    <property type="entry name" value="DDE_3"/>
    <property type="match status" value="1"/>
</dbReference>
<evidence type="ECO:0000259" key="1">
    <source>
        <dbReference type="Pfam" id="PF13358"/>
    </source>
</evidence>
<feature type="domain" description="Tc1-like transposase DDE" evidence="1">
    <location>
        <begin position="24"/>
        <end position="109"/>
    </location>
</feature>
<dbReference type="Proteomes" id="UP001148838">
    <property type="component" value="Unassembled WGS sequence"/>
</dbReference>
<gene>
    <name evidence="2" type="ORF">ANN_10251</name>
</gene>
<dbReference type="InterPro" id="IPR038717">
    <property type="entry name" value="Tc1-like_DDE_dom"/>
</dbReference>
<accession>A0ABQ8TQD6</accession>
<proteinExistence type="predicted"/>
<dbReference type="Gene3D" id="3.30.420.10">
    <property type="entry name" value="Ribonuclease H-like superfamily/Ribonuclease H"/>
    <property type="match status" value="1"/>
</dbReference>
<comment type="caution">
    <text evidence="2">The sequence shown here is derived from an EMBL/GenBank/DDBJ whole genome shotgun (WGS) entry which is preliminary data.</text>
</comment>
<name>A0ABQ8TQD6_PERAM</name>